<gene>
    <name evidence="12" type="ORF">DS031_08925</name>
</gene>
<feature type="active site" description="Nucleophile" evidence="8">
    <location>
        <position position="260"/>
    </location>
</feature>
<organism evidence="12 13">
    <name type="scientific">Bacillus taeanensis</name>
    <dbReference type="NCBI Taxonomy" id="273032"/>
    <lineage>
        <taxon>Bacteria</taxon>
        <taxon>Bacillati</taxon>
        <taxon>Bacillota</taxon>
        <taxon>Bacilli</taxon>
        <taxon>Bacillales</taxon>
        <taxon>Bacillaceae</taxon>
        <taxon>Bacillus</taxon>
    </lineage>
</organism>
<reference evidence="12 13" key="1">
    <citation type="submission" date="2018-07" db="EMBL/GenBank/DDBJ databases">
        <title>Lottiidibacillus patelloidae gen. nov., sp. nov., isolated from the intestinal tract of a marine limpet and the reclassification of B. taeanensis BH030017T, B. algicola KMM 3737T and B. hwajinpoensis SW-72T as genus Lottiidibacillus.</title>
        <authorList>
            <person name="Liu R."/>
            <person name="Huang Z."/>
        </authorList>
    </citation>
    <scope>NUCLEOTIDE SEQUENCE [LARGE SCALE GENOMIC DNA]</scope>
    <source>
        <strain evidence="12 13">BH030017</strain>
    </source>
</reference>
<dbReference type="SUPFAM" id="SSF52413">
    <property type="entry name" value="UDP-glucose/GDP-mannose dehydrogenase C-terminal domain"/>
    <property type="match status" value="1"/>
</dbReference>
<feature type="binding site" evidence="9">
    <location>
        <position position="257"/>
    </location>
    <ligand>
        <name>substrate</name>
    </ligand>
</feature>
<accession>A0A366XVN8</accession>
<feature type="binding site" evidence="10">
    <location>
        <position position="86"/>
    </location>
    <ligand>
        <name>NAD(+)</name>
        <dbReference type="ChEBI" id="CHEBI:57540"/>
    </ligand>
</feature>
<evidence type="ECO:0000256" key="6">
    <source>
        <dbReference type="ARBA" id="ARBA00047473"/>
    </source>
</evidence>
<dbReference type="Proteomes" id="UP000253314">
    <property type="component" value="Unassembled WGS sequence"/>
</dbReference>
<dbReference type="GO" id="GO:0006065">
    <property type="term" value="P:UDP-glucuronate biosynthetic process"/>
    <property type="evidence" value="ECO:0007669"/>
    <property type="project" value="UniProtKB-UniPathway"/>
</dbReference>
<feature type="binding site" evidence="10">
    <location>
        <position position="263"/>
    </location>
    <ligand>
        <name>NAD(+)</name>
        <dbReference type="ChEBI" id="CHEBI:57540"/>
    </ligand>
</feature>
<dbReference type="Pfam" id="PF03721">
    <property type="entry name" value="UDPG_MGDP_dh_N"/>
    <property type="match status" value="1"/>
</dbReference>
<dbReference type="GO" id="GO:0000271">
    <property type="term" value="P:polysaccharide biosynthetic process"/>
    <property type="evidence" value="ECO:0007669"/>
    <property type="project" value="InterPro"/>
</dbReference>
<evidence type="ECO:0000313" key="13">
    <source>
        <dbReference type="Proteomes" id="UP000253314"/>
    </source>
</evidence>
<dbReference type="InterPro" id="IPR001732">
    <property type="entry name" value="UDP-Glc/GDP-Man_DH_N"/>
</dbReference>
<dbReference type="Pfam" id="PF00984">
    <property type="entry name" value="UDPG_MGDP_dh"/>
    <property type="match status" value="1"/>
</dbReference>
<dbReference type="PANTHER" id="PTHR43750:SF3">
    <property type="entry name" value="UDP-GLUCOSE 6-DEHYDROGENASE TUAD"/>
    <property type="match status" value="1"/>
</dbReference>
<dbReference type="Gene3D" id="3.40.50.720">
    <property type="entry name" value="NAD(P)-binding Rossmann-like Domain"/>
    <property type="match status" value="2"/>
</dbReference>
<evidence type="ECO:0000313" key="12">
    <source>
        <dbReference type="EMBL" id="RBW69967.1"/>
    </source>
</evidence>
<feature type="binding site" evidence="9">
    <location>
        <begin position="249"/>
        <end position="253"/>
    </location>
    <ligand>
        <name>substrate</name>
    </ligand>
</feature>
<comment type="pathway">
    <text evidence="1">Nucleotide-sugar biosynthesis; UDP-alpha-D-glucuronate biosynthesis; UDP-alpha-D-glucuronate from UDP-alpha-D-glucose: step 1/1.</text>
</comment>
<dbReference type="SMART" id="SM00984">
    <property type="entry name" value="UDPG_MGDP_dh_C"/>
    <property type="match status" value="1"/>
</dbReference>
<evidence type="ECO:0000256" key="1">
    <source>
        <dbReference type="ARBA" id="ARBA00004701"/>
    </source>
</evidence>
<evidence type="ECO:0000256" key="5">
    <source>
        <dbReference type="ARBA" id="ARBA00023027"/>
    </source>
</evidence>
<dbReference type="InterPro" id="IPR017476">
    <property type="entry name" value="UDP-Glc/GDP-Man"/>
</dbReference>
<evidence type="ECO:0000259" key="11">
    <source>
        <dbReference type="SMART" id="SM00984"/>
    </source>
</evidence>
<dbReference type="SUPFAM" id="SSF51735">
    <property type="entry name" value="NAD(P)-binding Rossmann-fold domains"/>
    <property type="match status" value="1"/>
</dbReference>
<comment type="catalytic activity">
    <reaction evidence="6 7">
        <text>UDP-alpha-D-glucose + 2 NAD(+) + H2O = UDP-alpha-D-glucuronate + 2 NADH + 3 H(+)</text>
        <dbReference type="Rhea" id="RHEA:23596"/>
        <dbReference type="ChEBI" id="CHEBI:15377"/>
        <dbReference type="ChEBI" id="CHEBI:15378"/>
        <dbReference type="ChEBI" id="CHEBI:57540"/>
        <dbReference type="ChEBI" id="CHEBI:57945"/>
        <dbReference type="ChEBI" id="CHEBI:58052"/>
        <dbReference type="ChEBI" id="CHEBI:58885"/>
        <dbReference type="EC" id="1.1.1.22"/>
    </reaction>
</comment>
<evidence type="ECO:0000256" key="7">
    <source>
        <dbReference type="PIRNR" id="PIRNR000124"/>
    </source>
</evidence>
<dbReference type="InterPro" id="IPR008927">
    <property type="entry name" value="6-PGluconate_DH-like_C_sf"/>
</dbReference>
<dbReference type="RefSeq" id="WP_113805723.1">
    <property type="nucleotide sequence ID" value="NZ_QOCW01000007.1"/>
</dbReference>
<dbReference type="PIRSF" id="PIRSF500134">
    <property type="entry name" value="UDPglc_DH_bac"/>
    <property type="match status" value="1"/>
</dbReference>
<dbReference type="PIRSF" id="PIRSF000124">
    <property type="entry name" value="UDPglc_GDPman_dh"/>
    <property type="match status" value="1"/>
</dbReference>
<dbReference type="NCBIfam" id="TIGR03026">
    <property type="entry name" value="NDP-sugDHase"/>
    <property type="match status" value="1"/>
</dbReference>
<dbReference type="UniPathway" id="UPA00038">
    <property type="reaction ID" value="UER00491"/>
</dbReference>
<evidence type="ECO:0000256" key="9">
    <source>
        <dbReference type="PIRSR" id="PIRSR500134-2"/>
    </source>
</evidence>
<dbReference type="OrthoDB" id="9803238at2"/>
<feature type="binding site" evidence="9">
    <location>
        <position position="320"/>
    </location>
    <ligand>
        <name>substrate</name>
    </ligand>
</feature>
<feature type="binding site" evidence="10">
    <location>
        <position position="155"/>
    </location>
    <ligand>
        <name>NAD(+)</name>
        <dbReference type="ChEBI" id="CHEBI:57540"/>
    </ligand>
</feature>
<feature type="domain" description="UDP-glucose/GDP-mannose dehydrogenase C-terminal" evidence="11">
    <location>
        <begin position="313"/>
        <end position="410"/>
    </location>
</feature>
<feature type="binding site" evidence="10">
    <location>
        <position position="327"/>
    </location>
    <ligand>
        <name>NAD(+)</name>
        <dbReference type="ChEBI" id="CHEBI:57540"/>
    </ligand>
</feature>
<evidence type="ECO:0000256" key="2">
    <source>
        <dbReference type="ARBA" id="ARBA00006601"/>
    </source>
</evidence>
<sequence>MNVGIIGAGYVGLTTAAVLSDLGHHVVCIDTDSKKISTLNSGICPIYEEGLEALIQENMKKKRLVFTTPNKNNLENSEIIMITVGTPPKENGEPNLSYLEHVIEDVSRSLSSYKIIVTKSTVPPGTNEWIHSTLLKKGLDSSLFDVVSNPEFLREGTALYDTLHPDRIVIGVNGTKPIPIIQKLYRNINAPYIITSLSGAEMIKYASNAFLATKISFINELSRICDAYGVNVEDVALGIGSDKRIGHHFLKSGLGYGGSCLPKDISALQRSAFKKNISPSLLQAVQDVNNTQIDFYLEKLFYNLPSKQNLRITVLGIAFKPNTDDMRFSPALSLINKLIEKKIDVHGYDPICKPTLANFTLHNDLYDSIKDSDAIIIATEWQEFQKINWKKVKNLMKGSLLLDTRNCLRPKTVTANGLTYISIANQ</sequence>
<feature type="binding site" evidence="10">
    <location>
        <position position="30"/>
    </location>
    <ligand>
        <name>NAD(+)</name>
        <dbReference type="ChEBI" id="CHEBI:57540"/>
    </ligand>
</feature>
<keyword evidence="13" id="KW-1185">Reference proteome</keyword>
<name>A0A366XVN8_9BACI</name>
<proteinExistence type="inferred from homology"/>
<dbReference type="SUPFAM" id="SSF48179">
    <property type="entry name" value="6-phosphogluconate dehydrogenase C-terminal domain-like"/>
    <property type="match status" value="1"/>
</dbReference>
<dbReference type="GO" id="GO:0003979">
    <property type="term" value="F:UDP-glucose 6-dehydrogenase activity"/>
    <property type="evidence" value="ECO:0007669"/>
    <property type="project" value="UniProtKB-EC"/>
</dbReference>
<evidence type="ECO:0000256" key="10">
    <source>
        <dbReference type="PIRSR" id="PIRSR500134-3"/>
    </source>
</evidence>
<dbReference type="InterPro" id="IPR036291">
    <property type="entry name" value="NAD(P)-bd_dom_sf"/>
</dbReference>
<dbReference type="GO" id="GO:0051287">
    <property type="term" value="F:NAD binding"/>
    <property type="evidence" value="ECO:0007669"/>
    <property type="project" value="InterPro"/>
</dbReference>
<dbReference type="InterPro" id="IPR028357">
    <property type="entry name" value="UDPglc_DH_bac"/>
</dbReference>
<dbReference type="InterPro" id="IPR014026">
    <property type="entry name" value="UDP-Glc/GDP-Man_DH_dimer"/>
</dbReference>
<feature type="binding site" evidence="10">
    <location>
        <position position="35"/>
    </location>
    <ligand>
        <name>NAD(+)</name>
        <dbReference type="ChEBI" id="CHEBI:57540"/>
    </ligand>
</feature>
<keyword evidence="5 7" id="KW-0520">NAD</keyword>
<dbReference type="PANTHER" id="PTHR43750">
    <property type="entry name" value="UDP-GLUCOSE 6-DEHYDROGENASE TUAD"/>
    <property type="match status" value="1"/>
</dbReference>
<comment type="caution">
    <text evidence="12">The sequence shown here is derived from an EMBL/GenBank/DDBJ whole genome shotgun (WGS) entry which is preliminary data.</text>
</comment>
<dbReference type="EMBL" id="QOCW01000007">
    <property type="protein sequence ID" value="RBW69967.1"/>
    <property type="molecule type" value="Genomic_DNA"/>
</dbReference>
<dbReference type="InterPro" id="IPR014027">
    <property type="entry name" value="UDP-Glc/GDP-Man_DH_C"/>
</dbReference>
<dbReference type="EC" id="1.1.1.22" evidence="3 7"/>
<comment type="similarity">
    <text evidence="2 7">Belongs to the UDP-glucose/GDP-mannose dehydrogenase family.</text>
</comment>
<dbReference type="Pfam" id="PF03720">
    <property type="entry name" value="UDPG_MGDP_dh_C"/>
    <property type="match status" value="1"/>
</dbReference>
<evidence type="ECO:0000256" key="3">
    <source>
        <dbReference type="ARBA" id="ARBA00012954"/>
    </source>
</evidence>
<evidence type="ECO:0000256" key="8">
    <source>
        <dbReference type="PIRSR" id="PIRSR500134-1"/>
    </source>
</evidence>
<feature type="binding site" evidence="9">
    <location>
        <position position="204"/>
    </location>
    <ligand>
        <name>substrate</name>
    </ligand>
</feature>
<evidence type="ECO:0000256" key="4">
    <source>
        <dbReference type="ARBA" id="ARBA00023002"/>
    </source>
</evidence>
<dbReference type="AlphaFoldDB" id="A0A366XVN8"/>
<dbReference type="Gene3D" id="1.20.5.100">
    <property type="entry name" value="Cytochrome c1, transmembrane anchor, C-terminal"/>
    <property type="match status" value="1"/>
</dbReference>
<keyword evidence="4 7" id="KW-0560">Oxidoreductase</keyword>
<protein>
    <recommendedName>
        <fullName evidence="3 7">UDP-glucose 6-dehydrogenase</fullName>
        <ecNumber evidence="3 7">1.1.1.22</ecNumber>
    </recommendedName>
</protein>
<dbReference type="InterPro" id="IPR036220">
    <property type="entry name" value="UDP-Glc/GDP-Man_DH_C_sf"/>
</dbReference>
<feature type="binding site" evidence="9">
    <location>
        <begin position="152"/>
        <end position="155"/>
    </location>
    <ligand>
        <name>substrate</name>
    </ligand>
</feature>
<feature type="binding site" evidence="10">
    <location>
        <position position="121"/>
    </location>
    <ligand>
        <name>NAD(+)</name>
        <dbReference type="ChEBI" id="CHEBI:57540"/>
    </ligand>
</feature>